<evidence type="ECO:0000256" key="2">
    <source>
        <dbReference type="SAM" id="MobiDB-lite"/>
    </source>
</evidence>
<feature type="compositionally biased region" description="Polar residues" evidence="2">
    <location>
        <begin position="167"/>
        <end position="182"/>
    </location>
</feature>
<feature type="compositionally biased region" description="Basic and acidic residues" evidence="2">
    <location>
        <begin position="133"/>
        <end position="147"/>
    </location>
</feature>
<dbReference type="EMBL" id="JALJOR010000005">
    <property type="protein sequence ID" value="KAK9816759.1"/>
    <property type="molecule type" value="Genomic_DNA"/>
</dbReference>
<comment type="caution">
    <text evidence="3">The sequence shown here is derived from an EMBL/GenBank/DDBJ whole genome shotgun (WGS) entry which is preliminary data.</text>
</comment>
<reference evidence="3 4" key="1">
    <citation type="journal article" date="2024" name="Nat. Commun.">
        <title>Phylogenomics reveals the evolutionary origins of lichenization in chlorophyte algae.</title>
        <authorList>
            <person name="Puginier C."/>
            <person name="Libourel C."/>
            <person name="Otte J."/>
            <person name="Skaloud P."/>
            <person name="Haon M."/>
            <person name="Grisel S."/>
            <person name="Petersen M."/>
            <person name="Berrin J.G."/>
            <person name="Delaux P.M."/>
            <person name="Dal Grande F."/>
            <person name="Keller J."/>
        </authorList>
    </citation>
    <scope>NUCLEOTIDE SEQUENCE [LARGE SCALE GENOMIC DNA]</scope>
    <source>
        <strain evidence="3 4">SAG 2043</strain>
    </source>
</reference>
<evidence type="ECO:0000313" key="4">
    <source>
        <dbReference type="Proteomes" id="UP001489004"/>
    </source>
</evidence>
<organism evidence="3 4">
    <name type="scientific">[Myrmecia] bisecta</name>
    <dbReference type="NCBI Taxonomy" id="41462"/>
    <lineage>
        <taxon>Eukaryota</taxon>
        <taxon>Viridiplantae</taxon>
        <taxon>Chlorophyta</taxon>
        <taxon>core chlorophytes</taxon>
        <taxon>Trebouxiophyceae</taxon>
        <taxon>Trebouxiales</taxon>
        <taxon>Trebouxiaceae</taxon>
        <taxon>Myrmecia</taxon>
    </lineage>
</organism>
<sequence length="192" mass="20443">MFGLRNQRLNDAASPPVSRGVSNDFTLAASPSITADMLSPVSRATWKMAALEAEVQQLQAELDKQGSPLKGNTARTLSMLSGQQLARMAATAAIADTERECSSLQQQRASLQQHLALCQAALQAEPLPKHGRLSPDKRGRTSPDKQSRASPDLPHAALQADDHHRSSAQQTEQPGSVATPMQTDAAVLADTS</sequence>
<evidence type="ECO:0000256" key="1">
    <source>
        <dbReference type="SAM" id="Coils"/>
    </source>
</evidence>
<accession>A0AAW1Q457</accession>
<dbReference type="AlphaFoldDB" id="A0AAW1Q457"/>
<evidence type="ECO:0000313" key="3">
    <source>
        <dbReference type="EMBL" id="KAK9816759.1"/>
    </source>
</evidence>
<feature type="region of interest" description="Disordered" evidence="2">
    <location>
        <begin position="1"/>
        <end position="23"/>
    </location>
</feature>
<name>A0AAW1Q457_9CHLO</name>
<dbReference type="Proteomes" id="UP001489004">
    <property type="component" value="Unassembled WGS sequence"/>
</dbReference>
<feature type="coiled-coil region" evidence="1">
    <location>
        <begin position="87"/>
        <end position="114"/>
    </location>
</feature>
<keyword evidence="1" id="KW-0175">Coiled coil</keyword>
<gene>
    <name evidence="3" type="ORF">WJX72_004802</name>
</gene>
<feature type="region of interest" description="Disordered" evidence="2">
    <location>
        <begin position="126"/>
        <end position="192"/>
    </location>
</feature>
<proteinExistence type="predicted"/>
<keyword evidence="4" id="KW-1185">Reference proteome</keyword>
<protein>
    <submittedName>
        <fullName evidence="3">Uncharacterized protein</fullName>
    </submittedName>
</protein>